<comment type="caution">
    <text evidence="8">The sequence shown here is derived from an EMBL/GenBank/DDBJ whole genome shotgun (WGS) entry which is preliminary data.</text>
</comment>
<sequence length="324" mass="35731">MCRAKLRVPLTALGGPPSFTNGDSKQMYRFVPRSYQSKDDPELGKDLSRELEDVLRYGVEVAQVLVSGHTSGNGMRISECTREQGSALPLAMLEALQAEHGPGMADLLLECCSLEARKRPRFSEIHKRLDAMGHQAIHNAQLYHRTAPSDRVKQPADELLYELFPVKVAEALKAGRLPDPEPFPEISLFFCDICGFTSICSQLSPTEVMDMLHRLYTRFDALAQELQLFKVETIGDSYMCASNIKQLMPSTHAAHMAHFAFRCCSAANAEPVCPSRPELGCIHIRAGIHAGAVMGAVVGTLNRRFCLFGDCVNVSTSVIDYLDA</sequence>
<evidence type="ECO:0000256" key="3">
    <source>
        <dbReference type="ARBA" id="ARBA00022741"/>
    </source>
</evidence>
<keyword evidence="3" id="KW-0547">Nucleotide-binding</keyword>
<keyword evidence="9" id="KW-1185">Reference proteome</keyword>
<keyword evidence="6" id="KW-0456">Lyase</keyword>
<gene>
    <name evidence="8" type="ORF">DUNSADRAFT_5861</name>
</gene>
<dbReference type="Pfam" id="PF00211">
    <property type="entry name" value="Guanylate_cyc"/>
    <property type="match status" value="1"/>
</dbReference>
<dbReference type="EMBL" id="MU069658">
    <property type="protein sequence ID" value="KAF5836474.1"/>
    <property type="molecule type" value="Genomic_DNA"/>
</dbReference>
<organism evidence="8 9">
    <name type="scientific">Dunaliella salina</name>
    <name type="common">Green alga</name>
    <name type="synonym">Protococcus salinus</name>
    <dbReference type="NCBI Taxonomy" id="3046"/>
    <lineage>
        <taxon>Eukaryota</taxon>
        <taxon>Viridiplantae</taxon>
        <taxon>Chlorophyta</taxon>
        <taxon>core chlorophytes</taxon>
        <taxon>Chlorophyceae</taxon>
        <taxon>CS clade</taxon>
        <taxon>Chlamydomonadales</taxon>
        <taxon>Dunaliellaceae</taxon>
        <taxon>Dunaliella</taxon>
    </lineage>
</organism>
<evidence type="ECO:0000256" key="5">
    <source>
        <dbReference type="ARBA" id="ARBA00023136"/>
    </source>
</evidence>
<dbReference type="InterPro" id="IPR050401">
    <property type="entry name" value="Cyclic_nucleotide_synthase"/>
</dbReference>
<dbReference type="PANTHER" id="PTHR11920">
    <property type="entry name" value="GUANYLYL CYCLASE"/>
    <property type="match status" value="1"/>
</dbReference>
<dbReference type="Gene3D" id="3.30.70.1230">
    <property type="entry name" value="Nucleotide cyclase"/>
    <property type="match status" value="1"/>
</dbReference>
<name>A0ABQ7GPF1_DUNSA</name>
<keyword evidence="2" id="KW-0812">Transmembrane</keyword>
<evidence type="ECO:0000256" key="1">
    <source>
        <dbReference type="ARBA" id="ARBA00004370"/>
    </source>
</evidence>
<dbReference type="PANTHER" id="PTHR11920:SF335">
    <property type="entry name" value="GUANYLATE CYCLASE"/>
    <property type="match status" value="1"/>
</dbReference>
<feature type="domain" description="Guanylate cyclase" evidence="7">
    <location>
        <begin position="187"/>
        <end position="319"/>
    </location>
</feature>
<protein>
    <submittedName>
        <fullName evidence="8">Nucleotide cyclase</fullName>
    </submittedName>
</protein>
<evidence type="ECO:0000259" key="7">
    <source>
        <dbReference type="PROSITE" id="PS50125"/>
    </source>
</evidence>
<dbReference type="SMART" id="SM00044">
    <property type="entry name" value="CYCc"/>
    <property type="match status" value="1"/>
</dbReference>
<dbReference type="Proteomes" id="UP000815325">
    <property type="component" value="Unassembled WGS sequence"/>
</dbReference>
<dbReference type="SUPFAM" id="SSF55073">
    <property type="entry name" value="Nucleotide cyclase"/>
    <property type="match status" value="1"/>
</dbReference>
<dbReference type="CDD" id="cd07302">
    <property type="entry name" value="CHD"/>
    <property type="match status" value="1"/>
</dbReference>
<dbReference type="InterPro" id="IPR001054">
    <property type="entry name" value="A/G_cyclase"/>
</dbReference>
<evidence type="ECO:0000313" key="8">
    <source>
        <dbReference type="EMBL" id="KAF5836474.1"/>
    </source>
</evidence>
<accession>A0ABQ7GPF1</accession>
<evidence type="ECO:0000256" key="2">
    <source>
        <dbReference type="ARBA" id="ARBA00022692"/>
    </source>
</evidence>
<evidence type="ECO:0000256" key="4">
    <source>
        <dbReference type="ARBA" id="ARBA00022989"/>
    </source>
</evidence>
<dbReference type="PROSITE" id="PS50125">
    <property type="entry name" value="GUANYLATE_CYCLASE_2"/>
    <property type="match status" value="1"/>
</dbReference>
<keyword evidence="5" id="KW-0472">Membrane</keyword>
<dbReference type="InterPro" id="IPR029787">
    <property type="entry name" value="Nucleotide_cyclase"/>
</dbReference>
<evidence type="ECO:0000256" key="6">
    <source>
        <dbReference type="ARBA" id="ARBA00023239"/>
    </source>
</evidence>
<reference evidence="8" key="1">
    <citation type="submission" date="2017-08" db="EMBL/GenBank/DDBJ databases">
        <authorList>
            <person name="Polle J.E."/>
            <person name="Barry K."/>
            <person name="Cushman J."/>
            <person name="Schmutz J."/>
            <person name="Tran D."/>
            <person name="Hathwaick L.T."/>
            <person name="Yim W.C."/>
            <person name="Jenkins J."/>
            <person name="Mckie-Krisberg Z.M."/>
            <person name="Prochnik S."/>
            <person name="Lindquist E."/>
            <person name="Dockter R.B."/>
            <person name="Adam C."/>
            <person name="Molina H."/>
            <person name="Bunkerborg J."/>
            <person name="Jin E."/>
            <person name="Buchheim M."/>
            <person name="Magnuson J."/>
        </authorList>
    </citation>
    <scope>NUCLEOTIDE SEQUENCE</scope>
    <source>
        <strain evidence="8">CCAP 19/18</strain>
    </source>
</reference>
<evidence type="ECO:0000313" key="9">
    <source>
        <dbReference type="Proteomes" id="UP000815325"/>
    </source>
</evidence>
<comment type="subcellular location">
    <subcellularLocation>
        <location evidence="1">Membrane</location>
    </subcellularLocation>
</comment>
<proteinExistence type="predicted"/>
<keyword evidence="4" id="KW-1133">Transmembrane helix</keyword>